<proteinExistence type="inferred from homology"/>
<evidence type="ECO:0000313" key="10">
    <source>
        <dbReference type="Proteomes" id="UP000244450"/>
    </source>
</evidence>
<dbReference type="Proteomes" id="UP000244450">
    <property type="component" value="Unassembled WGS sequence"/>
</dbReference>
<evidence type="ECO:0000256" key="3">
    <source>
        <dbReference type="ARBA" id="ARBA00022729"/>
    </source>
</evidence>
<keyword evidence="2" id="KW-0645">Protease</keyword>
<gene>
    <name evidence="9" type="ORF">DCC81_15755</name>
</gene>
<comment type="similarity">
    <text evidence="1">Belongs to the peptidase C40 family.</text>
</comment>
<keyword evidence="3 7" id="KW-0732">Signal</keyword>
<evidence type="ECO:0000313" key="9">
    <source>
        <dbReference type="EMBL" id="PUZ25720.1"/>
    </source>
</evidence>
<feature type="chain" id="PRO_5015650602" description="NlpC/P60 domain-containing protein" evidence="7">
    <location>
        <begin position="21"/>
        <end position="216"/>
    </location>
</feature>
<accession>A0A2T7BHG6</accession>
<evidence type="ECO:0000256" key="4">
    <source>
        <dbReference type="ARBA" id="ARBA00022801"/>
    </source>
</evidence>
<dbReference type="PANTHER" id="PTHR47360:SF1">
    <property type="entry name" value="ENDOPEPTIDASE NLPC-RELATED"/>
    <property type="match status" value="1"/>
</dbReference>
<evidence type="ECO:0000256" key="5">
    <source>
        <dbReference type="ARBA" id="ARBA00022807"/>
    </source>
</evidence>
<dbReference type="RefSeq" id="WP_108687559.1">
    <property type="nucleotide sequence ID" value="NZ_QCYK01000002.1"/>
</dbReference>
<dbReference type="AlphaFoldDB" id="A0A2T7BHG6"/>
<dbReference type="InterPro" id="IPR052062">
    <property type="entry name" value="Murein_DD/LD_carboxypeptidase"/>
</dbReference>
<feature type="signal peptide" evidence="7">
    <location>
        <begin position="1"/>
        <end position="20"/>
    </location>
</feature>
<feature type="domain" description="NlpC/P60" evidence="8">
    <location>
        <begin position="94"/>
        <end position="216"/>
    </location>
</feature>
<dbReference type="GO" id="GO:0006508">
    <property type="term" value="P:proteolysis"/>
    <property type="evidence" value="ECO:0007669"/>
    <property type="project" value="UniProtKB-KW"/>
</dbReference>
<comment type="caution">
    <text evidence="9">The sequence shown here is derived from an EMBL/GenBank/DDBJ whole genome shotgun (WGS) entry which is preliminary data.</text>
</comment>
<evidence type="ECO:0000256" key="1">
    <source>
        <dbReference type="ARBA" id="ARBA00007074"/>
    </source>
</evidence>
<keyword evidence="5" id="KW-0788">Thiol protease</keyword>
<dbReference type="Pfam" id="PF00877">
    <property type="entry name" value="NLPC_P60"/>
    <property type="match status" value="1"/>
</dbReference>
<dbReference type="InterPro" id="IPR038765">
    <property type="entry name" value="Papain-like_cys_pep_sf"/>
</dbReference>
<sequence length="216" mass="24454">MMIKFARTGLLALCSMWLLSACSSTKKTTSITRAAAPARTPTQMERLSGHKGSYNRGEDHQINRGLTFSNTYIENAHTWQFKYAQLVDVPVEEVMTNDRLYSFIDQWWGTPYHMGGKDKTGVDCSGFVNILLATVFQQSTSGTAAQLYEQTNRIASKDKLQQGDLVFFRIYRKRVSHVGYYLDNDKFVHASTTGGVMISDLNEPYWKKYYAGGGRL</sequence>
<dbReference type="PROSITE" id="PS51935">
    <property type="entry name" value="NLPC_P60"/>
    <property type="match status" value="1"/>
</dbReference>
<protein>
    <recommendedName>
        <fullName evidence="8">NlpC/P60 domain-containing protein</fullName>
    </recommendedName>
</protein>
<evidence type="ECO:0000256" key="7">
    <source>
        <dbReference type="SAM" id="SignalP"/>
    </source>
</evidence>
<dbReference type="Gene3D" id="3.90.1720.10">
    <property type="entry name" value="endopeptidase domain like (from Nostoc punctiforme)"/>
    <property type="match status" value="1"/>
</dbReference>
<feature type="region of interest" description="Disordered" evidence="6">
    <location>
        <begin position="32"/>
        <end position="55"/>
    </location>
</feature>
<dbReference type="GO" id="GO:0008234">
    <property type="term" value="F:cysteine-type peptidase activity"/>
    <property type="evidence" value="ECO:0007669"/>
    <property type="project" value="UniProtKB-KW"/>
</dbReference>
<keyword evidence="10" id="KW-1185">Reference proteome</keyword>
<dbReference type="SUPFAM" id="SSF54001">
    <property type="entry name" value="Cysteine proteinases"/>
    <property type="match status" value="1"/>
</dbReference>
<organism evidence="9 10">
    <name type="scientific">Chitinophaga parva</name>
    <dbReference type="NCBI Taxonomy" id="2169414"/>
    <lineage>
        <taxon>Bacteria</taxon>
        <taxon>Pseudomonadati</taxon>
        <taxon>Bacteroidota</taxon>
        <taxon>Chitinophagia</taxon>
        <taxon>Chitinophagales</taxon>
        <taxon>Chitinophagaceae</taxon>
        <taxon>Chitinophaga</taxon>
    </lineage>
</organism>
<name>A0A2T7BHG6_9BACT</name>
<reference evidence="9 10" key="1">
    <citation type="submission" date="2018-04" db="EMBL/GenBank/DDBJ databases">
        <title>Chitinophaga fuyangensis sp. nov., isolated from soil in a chemical factory.</title>
        <authorList>
            <person name="Chen K."/>
        </authorList>
    </citation>
    <scope>NUCLEOTIDE SEQUENCE [LARGE SCALE GENOMIC DNA]</scope>
    <source>
        <strain evidence="9 10">LY-1</strain>
    </source>
</reference>
<evidence type="ECO:0000259" key="8">
    <source>
        <dbReference type="PROSITE" id="PS51935"/>
    </source>
</evidence>
<dbReference type="PANTHER" id="PTHR47360">
    <property type="entry name" value="MUREIN DD-ENDOPEPTIDASE MEPS/MUREIN LD-CARBOXYPEPTIDASE"/>
    <property type="match status" value="1"/>
</dbReference>
<dbReference type="InterPro" id="IPR000064">
    <property type="entry name" value="NLP_P60_dom"/>
</dbReference>
<keyword evidence="4" id="KW-0378">Hydrolase</keyword>
<dbReference type="PROSITE" id="PS51257">
    <property type="entry name" value="PROKAR_LIPOPROTEIN"/>
    <property type="match status" value="1"/>
</dbReference>
<feature type="compositionally biased region" description="Low complexity" evidence="6">
    <location>
        <begin position="32"/>
        <end position="42"/>
    </location>
</feature>
<evidence type="ECO:0000256" key="2">
    <source>
        <dbReference type="ARBA" id="ARBA00022670"/>
    </source>
</evidence>
<dbReference type="EMBL" id="QCYK01000002">
    <property type="protein sequence ID" value="PUZ25720.1"/>
    <property type="molecule type" value="Genomic_DNA"/>
</dbReference>
<dbReference type="OrthoDB" id="9807055at2"/>
<evidence type="ECO:0000256" key="6">
    <source>
        <dbReference type="SAM" id="MobiDB-lite"/>
    </source>
</evidence>